<dbReference type="CDD" id="cd03786">
    <property type="entry name" value="GTB_UDP-GlcNAc_2-Epimerase"/>
    <property type="match status" value="1"/>
</dbReference>
<comment type="caution">
    <text evidence="6">The sequence shown here is derived from an EMBL/GenBank/DDBJ whole genome shotgun (WGS) entry which is preliminary data.</text>
</comment>
<keyword evidence="7" id="KW-1185">Reference proteome</keyword>
<name>A0ABX9MA60_9FIRM</name>
<evidence type="ECO:0000256" key="4">
    <source>
        <dbReference type="RuleBase" id="RU003513"/>
    </source>
</evidence>
<evidence type="ECO:0000256" key="2">
    <source>
        <dbReference type="ARBA" id="ARBA00038209"/>
    </source>
</evidence>
<proteinExistence type="inferred from homology"/>
<dbReference type="PANTHER" id="PTHR43174:SF2">
    <property type="entry name" value="UDP-N-ACETYLGLUCOSAMINE 2-EPIMERASE"/>
    <property type="match status" value="1"/>
</dbReference>
<dbReference type="Proteomes" id="UP000266262">
    <property type="component" value="Unassembled WGS sequence"/>
</dbReference>
<dbReference type="EC" id="5.1.3.14" evidence="3"/>
<reference evidence="6 7" key="1">
    <citation type="submission" date="2018-08" db="EMBL/GenBank/DDBJ databases">
        <title>Draft genome sequence of Dialister pneumosintes KCOM 1685.</title>
        <authorList>
            <person name="Kook J.-K."/>
            <person name="Park S.-N."/>
            <person name="Lim Y.K."/>
        </authorList>
    </citation>
    <scope>NUCLEOTIDE SEQUENCE [LARGE SCALE GENOMIC DNA]</scope>
    <source>
        <strain evidence="6 7">KCOM 1685</strain>
    </source>
</reference>
<dbReference type="InterPro" id="IPR003331">
    <property type="entry name" value="UDP_GlcNAc_Epimerase_2_dom"/>
</dbReference>
<dbReference type="RefSeq" id="WP_119056162.1">
    <property type="nucleotide sequence ID" value="NZ_QWKU01000001.1"/>
</dbReference>
<sequence>MKVMAIFGTRPEAIKMAPVVKELLKHPEIETKVCLTAQHREMLDQVVELFNLPVDYDLDIMKKGQSLYDITTRVLLGLKEVLEKENPDLVLVHGDTTTTFSAALAAFYQQIDVGHVEAGLRTGNMYSPFPEEVNRSLTGILTTLHFAPTDTAKNNLLMENRKEETIFTVGNSVIDALLATVKKDYVFADKEIESIEEGKRIILVTTHRRENLGDPMRQVYRALRRLIEDVPNTEIVFPVHRNPLVRQAVNEELAGIAGVHLVDPMEYEPFTNLMARADIILTDSGGIQEEAPSLGKPVLVLRDTTERPEAVVSGTVKLVGTDEEKIYNTAYELLTNVKSYQEMAEAVNPYGDGHAATRIVEAILYHYKISKKKPCAFIAR</sequence>
<dbReference type="Pfam" id="PF02350">
    <property type="entry name" value="Epimerase_2"/>
    <property type="match status" value="1"/>
</dbReference>
<gene>
    <name evidence="6" type="ORF">DX915_02840</name>
</gene>
<evidence type="ECO:0000313" key="6">
    <source>
        <dbReference type="EMBL" id="RID94471.1"/>
    </source>
</evidence>
<dbReference type="NCBIfam" id="TIGR00236">
    <property type="entry name" value="wecB"/>
    <property type="match status" value="1"/>
</dbReference>
<dbReference type="GO" id="GO:0008761">
    <property type="term" value="F:UDP-N-acetylglucosamine 2-epimerase activity"/>
    <property type="evidence" value="ECO:0007669"/>
    <property type="project" value="UniProtKB-EC"/>
</dbReference>
<evidence type="ECO:0000259" key="5">
    <source>
        <dbReference type="Pfam" id="PF02350"/>
    </source>
</evidence>
<evidence type="ECO:0000313" key="7">
    <source>
        <dbReference type="Proteomes" id="UP000266262"/>
    </source>
</evidence>
<evidence type="ECO:0000256" key="3">
    <source>
        <dbReference type="ARBA" id="ARBA00038858"/>
    </source>
</evidence>
<feature type="domain" description="UDP-N-acetylglucosamine 2-epimerase" evidence="5">
    <location>
        <begin position="21"/>
        <end position="363"/>
    </location>
</feature>
<keyword evidence="1 4" id="KW-0413">Isomerase</keyword>
<dbReference type="Gene3D" id="3.40.50.2000">
    <property type="entry name" value="Glycogen Phosphorylase B"/>
    <property type="match status" value="2"/>
</dbReference>
<accession>A0ABX9MA60</accession>
<organism evidence="6 7">
    <name type="scientific">Dialister pneumosintes</name>
    <dbReference type="NCBI Taxonomy" id="39950"/>
    <lineage>
        <taxon>Bacteria</taxon>
        <taxon>Bacillati</taxon>
        <taxon>Bacillota</taxon>
        <taxon>Negativicutes</taxon>
        <taxon>Veillonellales</taxon>
        <taxon>Veillonellaceae</taxon>
        <taxon>Dialister</taxon>
    </lineage>
</organism>
<dbReference type="PANTHER" id="PTHR43174">
    <property type="entry name" value="UDP-N-ACETYLGLUCOSAMINE 2-EPIMERASE"/>
    <property type="match status" value="1"/>
</dbReference>
<evidence type="ECO:0000256" key="1">
    <source>
        <dbReference type="ARBA" id="ARBA00023235"/>
    </source>
</evidence>
<dbReference type="InterPro" id="IPR029767">
    <property type="entry name" value="WecB-like"/>
</dbReference>
<comment type="similarity">
    <text evidence="2 4">Belongs to the UDP-N-acetylglucosamine 2-epimerase family.</text>
</comment>
<dbReference type="EMBL" id="QWKU01000001">
    <property type="protein sequence ID" value="RID94471.1"/>
    <property type="molecule type" value="Genomic_DNA"/>
</dbReference>
<dbReference type="SUPFAM" id="SSF53756">
    <property type="entry name" value="UDP-Glycosyltransferase/glycogen phosphorylase"/>
    <property type="match status" value="1"/>
</dbReference>
<protein>
    <recommendedName>
        <fullName evidence="3">UDP-N-acetylglucosamine 2-epimerase (non-hydrolyzing)</fullName>
        <ecNumber evidence="3">5.1.3.14</ecNumber>
    </recommendedName>
</protein>